<name>B6IX12_RHOCS</name>
<gene>
    <name evidence="1" type="ordered locus">RC1_3478</name>
</gene>
<dbReference type="KEGG" id="rce:RC1_3478"/>
<dbReference type="AlphaFoldDB" id="B6IX12"/>
<sequence length="503" mass="57744">MSLFGELHEDAFLLFSRANRHLYAQLVTDLFERFFSDTVTFPNRLEVVGYIYDLLRNQPELWADDGEDWSGVADVRTTGRRIRRARPEDRRQDLLLDCAYRAYGRLIDTGWLEEESYGLKITVDMPPAAMLLAERLAAIQRGLATSFRGVVVTIRNALAAVVNVDGRVNAVGLNKAAEMAVRFSRELRAVLSSLRSIERDILASESLNERLATFVQDFIGKLVLKDFESIYKTNHPYRFKHEILGYVDAISDEGYLRDQIIDGYVEGEVSLTRSEAGLQLDQDLFTIRNVFDNVDQTYDRINVYRVRLEGRLRNVLKYAELGDHRHSQRVTGLTARLDRVLTGLGEVGMMGWLDDRQPRGFVLPEVTPWAPHLLAQPRAPKPPVEATAVRRQQFDPVLAAFRRLLRDYNDLFVVETARVLRFLDCRVPPGCTGEARWLSINGVEDFLVFEQLRRLRYKPSSEFAQHYEILPCPEGAWRDDEWIRCKNFLIRTKIAGTAIDNDA</sequence>
<evidence type="ECO:0000313" key="1">
    <source>
        <dbReference type="EMBL" id="ACJ00836.1"/>
    </source>
</evidence>
<dbReference type="eggNOG" id="ENOG502ZA5F">
    <property type="taxonomic scope" value="Bacteria"/>
</dbReference>
<dbReference type="OrthoDB" id="8038184at2"/>
<protein>
    <submittedName>
        <fullName evidence="1">Uncharacterized protein</fullName>
    </submittedName>
</protein>
<reference evidence="1 2" key="1">
    <citation type="journal article" date="2010" name="BMC Genomics">
        <title>Metabolic flexibility revealed in the genome of the cyst-forming alpha-1 proteobacterium Rhodospirillum centenum.</title>
        <authorList>
            <person name="Lu Y.K."/>
            <person name="Marden J."/>
            <person name="Han M."/>
            <person name="Swingley W.D."/>
            <person name="Mastrian S.D."/>
            <person name="Chowdhury S.R."/>
            <person name="Hao J."/>
            <person name="Helmy T."/>
            <person name="Kim S."/>
            <person name="Kurdoglu A.A."/>
            <person name="Matthies H.J."/>
            <person name="Rollo D."/>
            <person name="Stothard P."/>
            <person name="Blankenship R.E."/>
            <person name="Bauer C.E."/>
            <person name="Touchman J.W."/>
        </authorList>
    </citation>
    <scope>NUCLEOTIDE SEQUENCE [LARGE SCALE GENOMIC DNA]</scope>
    <source>
        <strain evidence="2">ATCC 51521 / SW</strain>
    </source>
</reference>
<dbReference type="Pfam" id="PF18982">
    <property type="entry name" value="JetA"/>
    <property type="match status" value="1"/>
</dbReference>
<evidence type="ECO:0000313" key="2">
    <source>
        <dbReference type="Proteomes" id="UP000001591"/>
    </source>
</evidence>
<dbReference type="RefSeq" id="WP_012568614.1">
    <property type="nucleotide sequence ID" value="NC_011420.2"/>
</dbReference>
<proteinExistence type="predicted"/>
<dbReference type="InterPro" id="IPR043773">
    <property type="entry name" value="JetA"/>
</dbReference>
<keyword evidence="2" id="KW-1185">Reference proteome</keyword>
<dbReference type="EMBL" id="CP000613">
    <property type="protein sequence ID" value="ACJ00836.1"/>
    <property type="molecule type" value="Genomic_DNA"/>
</dbReference>
<organism evidence="1 2">
    <name type="scientific">Rhodospirillum centenum (strain ATCC 51521 / SW)</name>
    <dbReference type="NCBI Taxonomy" id="414684"/>
    <lineage>
        <taxon>Bacteria</taxon>
        <taxon>Pseudomonadati</taxon>
        <taxon>Pseudomonadota</taxon>
        <taxon>Alphaproteobacteria</taxon>
        <taxon>Rhodospirillales</taxon>
        <taxon>Rhodospirillaceae</taxon>
        <taxon>Rhodospirillum</taxon>
    </lineage>
</organism>
<dbReference type="Proteomes" id="UP000001591">
    <property type="component" value="Chromosome"/>
</dbReference>
<accession>B6IX12</accession>
<dbReference type="HOGENOM" id="CLU_045653_0_0_5"/>
<dbReference type="STRING" id="414684.RC1_3478"/>